<evidence type="ECO:0000313" key="1">
    <source>
        <dbReference type="EMBL" id="MFM9331122.1"/>
    </source>
</evidence>
<gene>
    <name evidence="1" type="ORF">ACI1P1_22770</name>
</gene>
<organism evidence="1 2">
    <name type="scientific">Paenibacillus mesotrionivorans</name>
    <dbReference type="NCBI Taxonomy" id="3160968"/>
    <lineage>
        <taxon>Bacteria</taxon>
        <taxon>Bacillati</taxon>
        <taxon>Bacillota</taxon>
        <taxon>Bacilli</taxon>
        <taxon>Bacillales</taxon>
        <taxon>Paenibacillaceae</taxon>
        <taxon>Paenibacillus</taxon>
    </lineage>
</organism>
<proteinExistence type="predicted"/>
<comment type="caution">
    <text evidence="1">The sequence shown here is derived from an EMBL/GenBank/DDBJ whole genome shotgun (WGS) entry which is preliminary data.</text>
</comment>
<evidence type="ECO:0000313" key="2">
    <source>
        <dbReference type="Proteomes" id="UP001631969"/>
    </source>
</evidence>
<dbReference type="EMBL" id="JBJURJ010000016">
    <property type="protein sequence ID" value="MFM9331122.1"/>
    <property type="molecule type" value="Genomic_DNA"/>
</dbReference>
<keyword evidence="2" id="KW-1185">Reference proteome</keyword>
<protein>
    <submittedName>
        <fullName evidence="1">Crp/Fnr family transcriptional regulator</fullName>
    </submittedName>
</protein>
<accession>A0ACC7P9T7</accession>
<name>A0ACC7P9T7_9BACL</name>
<dbReference type="Proteomes" id="UP001631969">
    <property type="component" value="Unassembled WGS sequence"/>
</dbReference>
<sequence length="235" mass="26524">MQQCERCSTGLTSFLRRVPVFQSLTLEELQLLSPYAAFRFPDKGEAVFLEGGRADALYILVDGLVKLSRNSNTGKEHILRLLYPGDAFGQFALLQEKPYYTTAEAVAPSVICRISGGHFLSLLERKPQLAYRFLQAAAEQLQQADEWADAMNVLDVEQRLARLLIHCRDKRGSRLTQEMELPAAKKDLSALLGTSPETLSRKLSNWVEGGIISMRHRTIRVLDQDRLVQLSRGYK</sequence>
<reference evidence="1" key="1">
    <citation type="submission" date="2024-12" db="EMBL/GenBank/DDBJ databases">
        <authorList>
            <person name="Wu N."/>
        </authorList>
    </citation>
    <scope>NUCLEOTIDE SEQUENCE</scope>
    <source>
        <strain evidence="1">P15</strain>
    </source>
</reference>